<evidence type="ECO:0000313" key="4">
    <source>
        <dbReference type="Proteomes" id="UP000094472"/>
    </source>
</evidence>
<dbReference type="EMBL" id="LPWF01000035">
    <property type="protein sequence ID" value="ODR94797.1"/>
    <property type="molecule type" value="Genomic_DNA"/>
</dbReference>
<name>A0A1E3VMP9_9HYPH</name>
<accession>A0A1E3VMP9</accession>
<comment type="caution">
    <text evidence="3">The sequence shown here is derived from an EMBL/GenBank/DDBJ whole genome shotgun (WGS) entry which is preliminary data.</text>
</comment>
<dbReference type="STRING" id="1774969.AUC69_03000"/>
<dbReference type="Proteomes" id="UP000094472">
    <property type="component" value="Unassembled WGS sequence"/>
</dbReference>
<evidence type="ECO:0000256" key="1">
    <source>
        <dbReference type="SAM" id="Phobius"/>
    </source>
</evidence>
<proteinExistence type="predicted"/>
<dbReference type="CDD" id="cd01949">
    <property type="entry name" value="GGDEF"/>
    <property type="match status" value="1"/>
</dbReference>
<sequence length="255" mass="27756">MQDALLVFCAMIAALLLALQYDLFYFIDALSSAQRKISLAEAIFLTALLAAGIVTFIVRRLSDQRRDIALKVAAEMELRELTTMAMQDPLTGLLNRRALIAALETAIASPPANGSQYALFMIDLDHFKSVNDVHGHAVGDQVLEVVADRFKGAARPSDLVARIGGDEFAVLAYNVDRETARKIGSRFLESLTRTIGAGGHAHKVSLSIGVALIPEDGATAEEALRNADLAMYRAKERRNGLVFFAPNMNQQKQIA</sequence>
<gene>
    <name evidence="3" type="ORF">AUC69_03000</name>
</gene>
<evidence type="ECO:0000313" key="3">
    <source>
        <dbReference type="EMBL" id="ODR94797.1"/>
    </source>
</evidence>
<dbReference type="NCBIfam" id="TIGR00254">
    <property type="entry name" value="GGDEF"/>
    <property type="match status" value="1"/>
</dbReference>
<dbReference type="InterPro" id="IPR052163">
    <property type="entry name" value="DGC-Regulatory_Protein"/>
</dbReference>
<protein>
    <recommendedName>
        <fullName evidence="2">GGDEF domain-containing protein</fullName>
    </recommendedName>
</protein>
<keyword evidence="1" id="KW-1133">Transmembrane helix</keyword>
<dbReference type="PROSITE" id="PS50887">
    <property type="entry name" value="GGDEF"/>
    <property type="match status" value="1"/>
</dbReference>
<dbReference type="InterPro" id="IPR043128">
    <property type="entry name" value="Rev_trsase/Diguanyl_cyclase"/>
</dbReference>
<reference evidence="3 4" key="1">
    <citation type="journal article" date="2016" name="Environ. Microbiol.">
        <title>New Methyloceanibacter diversity from North Sea sediments includes methanotroph containing solely the soluble methane monooxygenase.</title>
        <authorList>
            <person name="Vekeman B."/>
            <person name="Kerckhof F.M."/>
            <person name="Cremers G."/>
            <person name="de Vos P."/>
            <person name="Vandamme P."/>
            <person name="Boon N."/>
            <person name="Op den Camp H.J."/>
            <person name="Heylen K."/>
        </authorList>
    </citation>
    <scope>NUCLEOTIDE SEQUENCE [LARGE SCALE GENOMIC DNA]</scope>
    <source>
        <strain evidence="3 4">R-67175</strain>
    </source>
</reference>
<dbReference type="PANTHER" id="PTHR46663:SF2">
    <property type="entry name" value="GGDEF DOMAIN-CONTAINING PROTEIN"/>
    <property type="match status" value="1"/>
</dbReference>
<dbReference type="FunFam" id="3.30.70.270:FF:000001">
    <property type="entry name" value="Diguanylate cyclase domain protein"/>
    <property type="match status" value="1"/>
</dbReference>
<dbReference type="Gene3D" id="3.30.70.270">
    <property type="match status" value="1"/>
</dbReference>
<dbReference type="InterPro" id="IPR029787">
    <property type="entry name" value="Nucleotide_cyclase"/>
</dbReference>
<evidence type="ECO:0000259" key="2">
    <source>
        <dbReference type="PROSITE" id="PS50887"/>
    </source>
</evidence>
<dbReference type="Pfam" id="PF00990">
    <property type="entry name" value="GGDEF"/>
    <property type="match status" value="1"/>
</dbReference>
<dbReference type="InterPro" id="IPR000160">
    <property type="entry name" value="GGDEF_dom"/>
</dbReference>
<keyword evidence="1" id="KW-0812">Transmembrane</keyword>
<dbReference type="SMART" id="SM00267">
    <property type="entry name" value="GGDEF"/>
    <property type="match status" value="1"/>
</dbReference>
<feature type="domain" description="GGDEF" evidence="2">
    <location>
        <begin position="115"/>
        <end position="246"/>
    </location>
</feature>
<dbReference type="PANTHER" id="PTHR46663">
    <property type="entry name" value="DIGUANYLATE CYCLASE DGCT-RELATED"/>
    <property type="match status" value="1"/>
</dbReference>
<dbReference type="GO" id="GO:0003824">
    <property type="term" value="F:catalytic activity"/>
    <property type="evidence" value="ECO:0007669"/>
    <property type="project" value="UniProtKB-ARBA"/>
</dbReference>
<organism evidence="3 4">
    <name type="scientific">Methyloceanibacter superfactus</name>
    <dbReference type="NCBI Taxonomy" id="1774969"/>
    <lineage>
        <taxon>Bacteria</taxon>
        <taxon>Pseudomonadati</taxon>
        <taxon>Pseudomonadota</taxon>
        <taxon>Alphaproteobacteria</taxon>
        <taxon>Hyphomicrobiales</taxon>
        <taxon>Hyphomicrobiaceae</taxon>
        <taxon>Methyloceanibacter</taxon>
    </lineage>
</organism>
<dbReference type="SUPFAM" id="SSF55073">
    <property type="entry name" value="Nucleotide cyclase"/>
    <property type="match status" value="1"/>
</dbReference>
<keyword evidence="4" id="KW-1185">Reference proteome</keyword>
<dbReference type="AlphaFoldDB" id="A0A1E3VMP9"/>
<keyword evidence="1" id="KW-0472">Membrane</keyword>
<feature type="transmembrane region" description="Helical" evidence="1">
    <location>
        <begin position="36"/>
        <end position="58"/>
    </location>
</feature>